<dbReference type="AlphaFoldDB" id="A0A1X4NR47"/>
<dbReference type="EMBL" id="JFKC01000001">
    <property type="protein sequence ID" value="OSQ53377.1"/>
    <property type="molecule type" value="Genomic_DNA"/>
</dbReference>
<accession>A0A1X4NR47</accession>
<dbReference type="Proteomes" id="UP000193926">
    <property type="component" value="Unassembled WGS sequence"/>
</dbReference>
<protein>
    <submittedName>
        <fullName evidence="1">Uncharacterized protein</fullName>
    </submittedName>
</protein>
<dbReference type="STRING" id="1123756.MGEO_02205"/>
<evidence type="ECO:0000313" key="2">
    <source>
        <dbReference type="Proteomes" id="UP000193926"/>
    </source>
</evidence>
<keyword evidence="2" id="KW-1185">Reference proteome</keyword>
<sequence>MHHTPIRLSESELRRPELRVVFLLRAWQGDVETQADVWNDLCRSMGQARARACLQAFEQMLGLLVKHGWQTLTVLPRDTDGVSADEAAIARFVMAATEQKREAALAQAGFLVSPAALLPLVCAASRFGLPLLCEDCRARVRSEVVRPRLN</sequence>
<gene>
    <name evidence="1" type="ORF">MGEO_02205</name>
</gene>
<name>A0A1X4NR47_9RHOB</name>
<reference evidence="1 2" key="1">
    <citation type="submission" date="2014-03" db="EMBL/GenBank/DDBJ databases">
        <title>The draft genome sequence of Marivita geojedonensis KCTC 23882.</title>
        <authorList>
            <person name="Lai Q."/>
            <person name="Shao Z."/>
        </authorList>
    </citation>
    <scope>NUCLEOTIDE SEQUENCE [LARGE SCALE GENOMIC DNA]</scope>
    <source>
        <strain evidence="1 2">DPG-138</strain>
    </source>
</reference>
<proteinExistence type="predicted"/>
<organism evidence="1 2">
    <name type="scientific">Marivita geojedonensis</name>
    <dbReference type="NCBI Taxonomy" id="1123756"/>
    <lineage>
        <taxon>Bacteria</taxon>
        <taxon>Pseudomonadati</taxon>
        <taxon>Pseudomonadota</taxon>
        <taxon>Alphaproteobacteria</taxon>
        <taxon>Rhodobacterales</taxon>
        <taxon>Roseobacteraceae</taxon>
        <taxon>Marivita</taxon>
    </lineage>
</organism>
<evidence type="ECO:0000313" key="1">
    <source>
        <dbReference type="EMBL" id="OSQ53377.1"/>
    </source>
</evidence>
<comment type="caution">
    <text evidence="1">The sequence shown here is derived from an EMBL/GenBank/DDBJ whole genome shotgun (WGS) entry which is preliminary data.</text>
</comment>